<keyword evidence="3" id="KW-0433">Leucine-rich repeat</keyword>
<dbReference type="Gene3D" id="1.10.8.430">
    <property type="entry name" value="Helical domain of apoptotic protease-activating factors"/>
    <property type="match status" value="2"/>
</dbReference>
<reference evidence="12 13" key="1">
    <citation type="journal article" date="2017" name="Genome Biol.">
        <title>New reference genome sequences of hot pepper reveal the massive evolution of plant disease-resistance genes by retroduplication.</title>
        <authorList>
            <person name="Kim S."/>
            <person name="Park J."/>
            <person name="Yeom S.I."/>
            <person name="Kim Y.M."/>
            <person name="Seo E."/>
            <person name="Kim K.T."/>
            <person name="Kim M.S."/>
            <person name="Lee J.M."/>
            <person name="Cheong K."/>
            <person name="Shin H.S."/>
            <person name="Kim S.B."/>
            <person name="Han K."/>
            <person name="Lee J."/>
            <person name="Park M."/>
            <person name="Lee H.A."/>
            <person name="Lee H.Y."/>
            <person name="Lee Y."/>
            <person name="Oh S."/>
            <person name="Lee J.H."/>
            <person name="Choi E."/>
            <person name="Choi E."/>
            <person name="Lee S.E."/>
            <person name="Jeon J."/>
            <person name="Kim H."/>
            <person name="Choi G."/>
            <person name="Song H."/>
            <person name="Lee J."/>
            <person name="Lee S.C."/>
            <person name="Kwon J.K."/>
            <person name="Lee H.Y."/>
            <person name="Koo N."/>
            <person name="Hong Y."/>
            <person name="Kim R.W."/>
            <person name="Kang W.H."/>
            <person name="Huh J.H."/>
            <person name="Kang B.C."/>
            <person name="Yang T.J."/>
            <person name="Lee Y.H."/>
            <person name="Bennetzen J.L."/>
            <person name="Choi D."/>
        </authorList>
    </citation>
    <scope>NUCLEOTIDE SEQUENCE [LARGE SCALE GENOMIC DNA]</scope>
    <source>
        <strain evidence="13">cv. PBC81</strain>
    </source>
</reference>
<dbReference type="Pfam" id="PF23282">
    <property type="entry name" value="WHD_ROQ1"/>
    <property type="match status" value="2"/>
</dbReference>
<evidence type="ECO:0000256" key="4">
    <source>
        <dbReference type="ARBA" id="ARBA00022737"/>
    </source>
</evidence>
<proteinExistence type="predicted"/>
<dbReference type="InterPro" id="IPR044974">
    <property type="entry name" value="Disease_R_plants"/>
</dbReference>
<dbReference type="PANTHER" id="PTHR11017">
    <property type="entry name" value="LEUCINE-RICH REPEAT-CONTAINING PROTEIN"/>
    <property type="match status" value="1"/>
</dbReference>
<dbReference type="InterPro" id="IPR058192">
    <property type="entry name" value="WHD_ROQ1-like"/>
</dbReference>
<evidence type="ECO:0000256" key="7">
    <source>
        <dbReference type="ARBA" id="ARBA00023027"/>
    </source>
</evidence>
<dbReference type="GO" id="GO:0016020">
    <property type="term" value="C:membrane"/>
    <property type="evidence" value="ECO:0007669"/>
    <property type="project" value="UniProtKB-SubCell"/>
</dbReference>
<organism evidence="12 13">
    <name type="scientific">Capsicum baccatum</name>
    <name type="common">Peruvian pepper</name>
    <dbReference type="NCBI Taxonomy" id="33114"/>
    <lineage>
        <taxon>Eukaryota</taxon>
        <taxon>Viridiplantae</taxon>
        <taxon>Streptophyta</taxon>
        <taxon>Embryophyta</taxon>
        <taxon>Tracheophyta</taxon>
        <taxon>Spermatophyta</taxon>
        <taxon>Magnoliopsida</taxon>
        <taxon>eudicotyledons</taxon>
        <taxon>Gunneridae</taxon>
        <taxon>Pentapetalae</taxon>
        <taxon>asterids</taxon>
        <taxon>lamiids</taxon>
        <taxon>Solanales</taxon>
        <taxon>Solanaceae</taxon>
        <taxon>Solanoideae</taxon>
        <taxon>Capsiceae</taxon>
        <taxon>Capsicum</taxon>
    </lineage>
</organism>
<dbReference type="Pfam" id="PF00931">
    <property type="entry name" value="NB-ARC"/>
    <property type="match status" value="2"/>
</dbReference>
<protein>
    <recommendedName>
        <fullName evidence="2">ADP-ribosyl cyclase/cyclic ADP-ribose hydrolase</fullName>
        <ecNumber evidence="2">3.2.2.6</ecNumber>
    </recommendedName>
</protein>
<dbReference type="Gene3D" id="3.80.10.10">
    <property type="entry name" value="Ribonuclease Inhibitor"/>
    <property type="match status" value="3"/>
</dbReference>
<evidence type="ECO:0000256" key="9">
    <source>
        <dbReference type="ARBA" id="ARBA00023136"/>
    </source>
</evidence>
<evidence type="ECO:0000256" key="8">
    <source>
        <dbReference type="ARBA" id="ARBA00023054"/>
    </source>
</evidence>
<dbReference type="GO" id="GO:0061809">
    <property type="term" value="F:NAD+ nucleosidase activity, cyclic ADP-ribose generating"/>
    <property type="evidence" value="ECO:0007669"/>
    <property type="project" value="UniProtKB-EC"/>
</dbReference>
<dbReference type="InterPro" id="IPR035897">
    <property type="entry name" value="Toll_tir_struct_dom_sf"/>
</dbReference>
<keyword evidence="4" id="KW-0677">Repeat</keyword>
<dbReference type="PANTHER" id="PTHR11017:SF580">
    <property type="entry name" value="ADP-RIBOSYL CYCLASE_CYCLIC ADP-RIBOSE HYDROLASE"/>
    <property type="match status" value="1"/>
</dbReference>
<name>A0A2G2WKJ5_CAPBA</name>
<dbReference type="GO" id="GO:0007165">
    <property type="term" value="P:signal transduction"/>
    <property type="evidence" value="ECO:0007669"/>
    <property type="project" value="InterPro"/>
</dbReference>
<dbReference type="GO" id="GO:0006952">
    <property type="term" value="P:defense response"/>
    <property type="evidence" value="ECO:0007669"/>
    <property type="project" value="UniProtKB-KW"/>
</dbReference>
<sequence>MIGGAFMYGTGSSSLSNVGSDWSRRNVEECIQQIVDKISPLTRIAKYHVGLKSRIEEVKSLLNVESGGVYFVGLWGLGGVGKTTIARGIFDEISCQFEGSCFLANVRSVLKKSGLEVLQHLQRKLLSQILKTHSVNVPNFSKGDKMTSQMLRFKKVLIVLDDVDDSHQLECLVGKSDWFGDGTRVITTTRNFDLLSKHDVLYRVPELTNHEALELFSWQAFQQGTPVEGFEELSCCVVDYAKGLPLALEVLGSFLYKQGTEEQINALYRDKDFRDGKIVRLLSLSLDALGDEYKNMFLHSACFLRGKKKEHVMTVLAVLGFQPVNGLDVLKRSFLYISEGKVEMHDSIAQIGQQMARDAEWVKPWNCSRLWHEKDMENVFCANQISKTLTFPMAPQNESIQKWKYDAFLSFRGDDTRNNFVAHLYKRLEDIGINVFKDDVKLERGKFISTELLKAIEESRTAIIIFSEDYASSTWCLEELTMIMECVDKKEQKAYPVFYNVDPSDIRMKGEGSSFAKALEKHVEDFNAISEKLVTKHKADFKCGWQKVAHKTDLALGEQDKKNLKDHLEKVQRWKVALHRAAGIAGLDIRKTANGNEAESIDKIINDNFRNMHHTVSATEKYLVGIESRMGEIESLLKFRSGDVCFVGIWGIGGIGKTTVARKYFDKVSHQFQGSCFLANIREESKKYGLMYLQKTLLSRLLKEKSMNISSFYEGADMIKRRLCHRKVVIVFDDVNEEQQLEYLVGNHDWFGDGSKIITITRNQDLLRCHDQLYSVPELAKDEAVEVFSWHAFQKQTPDKEFLKLSKSVVDYAKGLPLALKVLGSFLYKRGITEWRSALDRLRDTGYEEIVKQLSLSLDGLNHEEKNIFLDIACFFRGRKRDDVITILNSFGFRSEIGIHVLIQKSLLYISEGMVEMHDLIEQMGQQAARNVDQDRPWNHSRLWNERDIKTVFSANLRTDSIKGAMVPIGSDRHICKWSKSFSKMPCLRLLIVKGEEVRHHDPICDPIKYLPSNLKWLDWSYYSFPSLPADFEPGNLVGLNMTFSSLVEIFKESKAFDNLTILNLSFSGSLLRTPNFCETPNLQRIILKSCVRLVEIHPSIGNLKKIIFLNMENCNNLKYLPRNIQMESLEGFNLSGCEKLENFPEIRGNMELLSELLLARTAIWEFSSSIGQLSGISLLDLRSCENLVILPASISEMGKLKILILKGCSRLAILPENLGDLNQLEELYAGNTAIWKLPDSIGNLSKLKILSLRKGRKVKRQSARSLILVPWVFHGLRELKSLNLSGCNLCDNQVAALQNLTSLLELNLSRNEFIYLPNIFSQLSHLRYLNITHCQKLKELPKLSPSIEELYVEDFLAKECIAKLRMYPRLNLVSFTNYSFDQQSYTEDSNGSSFLDEILSLLLSNNMDNVIRPSLNSDHRVTCSIVFPERAIPMWFKHQIVDEKILFKLPINWYNDKFKGFAICCVTLMGAGVCRADAMLSEKYDYTFIKAKLLCSDHLKDLRVIEKECKVGTASRTYGWCVCFAYIPLYSSLQVSGKYGGDINRYSLFEASIRGCIARQWGVHLIYEDERIFSKRRLRRIAPS</sequence>
<keyword evidence="6" id="KW-0611">Plant defense</keyword>
<keyword evidence="8" id="KW-0175">Coiled coil</keyword>
<evidence type="ECO:0000313" key="13">
    <source>
        <dbReference type="Proteomes" id="UP000224567"/>
    </source>
</evidence>
<dbReference type="InterPro" id="IPR002182">
    <property type="entry name" value="NB-ARC"/>
</dbReference>
<dbReference type="Pfam" id="PF20160">
    <property type="entry name" value="C-JID"/>
    <property type="match status" value="1"/>
</dbReference>
<evidence type="ECO:0000256" key="2">
    <source>
        <dbReference type="ARBA" id="ARBA00011982"/>
    </source>
</evidence>
<dbReference type="InterPro" id="IPR032675">
    <property type="entry name" value="LRR_dom_sf"/>
</dbReference>
<dbReference type="PRINTS" id="PR00364">
    <property type="entry name" value="DISEASERSIST"/>
</dbReference>
<comment type="subcellular location">
    <subcellularLocation>
        <location evidence="1">Membrane</location>
        <topology evidence="1">Peripheral membrane protein</topology>
    </subcellularLocation>
</comment>
<evidence type="ECO:0000256" key="1">
    <source>
        <dbReference type="ARBA" id="ARBA00004170"/>
    </source>
</evidence>
<comment type="caution">
    <text evidence="12">The sequence shown here is derived from an EMBL/GenBank/DDBJ whole genome shotgun (WGS) entry which is preliminary data.</text>
</comment>
<keyword evidence="9" id="KW-0472">Membrane</keyword>
<dbReference type="Gene3D" id="3.40.50.300">
    <property type="entry name" value="P-loop containing nucleotide triphosphate hydrolases"/>
    <property type="match status" value="2"/>
</dbReference>
<dbReference type="GO" id="GO:0043531">
    <property type="term" value="F:ADP binding"/>
    <property type="evidence" value="ECO:0007669"/>
    <property type="project" value="InterPro"/>
</dbReference>
<gene>
    <name evidence="12" type="ORF">CQW23_14838</name>
</gene>
<dbReference type="Pfam" id="PF01582">
    <property type="entry name" value="TIR"/>
    <property type="match status" value="1"/>
</dbReference>
<dbReference type="Gene3D" id="3.40.50.10140">
    <property type="entry name" value="Toll/interleukin-1 receptor homology (TIR) domain"/>
    <property type="match status" value="1"/>
</dbReference>
<dbReference type="InterPro" id="IPR045344">
    <property type="entry name" value="C-JID"/>
</dbReference>
<evidence type="ECO:0000256" key="3">
    <source>
        <dbReference type="ARBA" id="ARBA00022614"/>
    </source>
</evidence>
<dbReference type="SMART" id="SM00255">
    <property type="entry name" value="TIR"/>
    <property type="match status" value="1"/>
</dbReference>
<dbReference type="Pfam" id="PF23598">
    <property type="entry name" value="LRR_14"/>
    <property type="match status" value="1"/>
</dbReference>
<dbReference type="InterPro" id="IPR027417">
    <property type="entry name" value="P-loop_NTPase"/>
</dbReference>
<evidence type="ECO:0000313" key="12">
    <source>
        <dbReference type="EMBL" id="PHT45680.1"/>
    </source>
</evidence>
<keyword evidence="13" id="KW-1185">Reference proteome</keyword>
<dbReference type="SUPFAM" id="SSF52058">
    <property type="entry name" value="L domain-like"/>
    <property type="match status" value="2"/>
</dbReference>
<dbReference type="Proteomes" id="UP000224567">
    <property type="component" value="Unassembled WGS sequence"/>
</dbReference>
<dbReference type="SUPFAM" id="SSF52540">
    <property type="entry name" value="P-loop containing nucleoside triphosphate hydrolases"/>
    <property type="match status" value="2"/>
</dbReference>
<feature type="domain" description="TIR" evidence="11">
    <location>
        <begin position="403"/>
        <end position="533"/>
    </location>
</feature>
<evidence type="ECO:0000256" key="6">
    <source>
        <dbReference type="ARBA" id="ARBA00022821"/>
    </source>
</evidence>
<keyword evidence="7" id="KW-0520">NAD</keyword>
<dbReference type="PROSITE" id="PS50104">
    <property type="entry name" value="TIR"/>
    <property type="match status" value="1"/>
</dbReference>
<evidence type="ECO:0000259" key="11">
    <source>
        <dbReference type="PROSITE" id="PS50104"/>
    </source>
</evidence>
<dbReference type="InterPro" id="IPR055414">
    <property type="entry name" value="LRR_R13L4/SHOC2-like"/>
</dbReference>
<dbReference type="GO" id="GO:0051707">
    <property type="term" value="P:response to other organism"/>
    <property type="evidence" value="ECO:0007669"/>
    <property type="project" value="UniProtKB-ARBA"/>
</dbReference>
<accession>A0A2G2WKJ5</accession>
<evidence type="ECO:0000256" key="5">
    <source>
        <dbReference type="ARBA" id="ARBA00022801"/>
    </source>
</evidence>
<comment type="catalytic activity">
    <reaction evidence="10">
        <text>NAD(+) + H2O = ADP-D-ribose + nicotinamide + H(+)</text>
        <dbReference type="Rhea" id="RHEA:16301"/>
        <dbReference type="ChEBI" id="CHEBI:15377"/>
        <dbReference type="ChEBI" id="CHEBI:15378"/>
        <dbReference type="ChEBI" id="CHEBI:17154"/>
        <dbReference type="ChEBI" id="CHEBI:57540"/>
        <dbReference type="ChEBI" id="CHEBI:57967"/>
        <dbReference type="EC" id="3.2.2.6"/>
    </reaction>
    <physiologicalReaction direction="left-to-right" evidence="10">
        <dbReference type="Rhea" id="RHEA:16302"/>
    </physiologicalReaction>
</comment>
<dbReference type="EMBL" id="MLFT02000006">
    <property type="protein sequence ID" value="PHT45680.1"/>
    <property type="molecule type" value="Genomic_DNA"/>
</dbReference>
<dbReference type="GO" id="GO:0005524">
    <property type="term" value="F:ATP binding"/>
    <property type="evidence" value="ECO:0007669"/>
    <property type="project" value="UniProtKB-KW"/>
</dbReference>
<evidence type="ECO:0000256" key="10">
    <source>
        <dbReference type="ARBA" id="ARBA00047304"/>
    </source>
</evidence>
<dbReference type="InterPro" id="IPR042197">
    <property type="entry name" value="Apaf_helical"/>
</dbReference>
<dbReference type="OrthoDB" id="1277463at2759"/>
<dbReference type="InterPro" id="IPR000157">
    <property type="entry name" value="TIR_dom"/>
</dbReference>
<dbReference type="EC" id="3.2.2.6" evidence="2"/>
<dbReference type="SUPFAM" id="SSF52200">
    <property type="entry name" value="Toll/Interleukin receptor TIR domain"/>
    <property type="match status" value="1"/>
</dbReference>
<keyword evidence="5" id="KW-0378">Hydrolase</keyword>
<reference evidence="13" key="2">
    <citation type="journal article" date="2017" name="J. Anim. Genet.">
        <title>Multiple reference genome sequences of hot pepper reveal the massive evolution of plant disease resistance genes by retroduplication.</title>
        <authorList>
            <person name="Kim S."/>
            <person name="Park J."/>
            <person name="Yeom S.-I."/>
            <person name="Kim Y.-M."/>
            <person name="Seo E."/>
            <person name="Kim K.-T."/>
            <person name="Kim M.-S."/>
            <person name="Lee J.M."/>
            <person name="Cheong K."/>
            <person name="Shin H.-S."/>
            <person name="Kim S.-B."/>
            <person name="Han K."/>
            <person name="Lee J."/>
            <person name="Park M."/>
            <person name="Lee H.-A."/>
            <person name="Lee H.-Y."/>
            <person name="Lee Y."/>
            <person name="Oh S."/>
            <person name="Lee J.H."/>
            <person name="Choi E."/>
            <person name="Choi E."/>
            <person name="Lee S.E."/>
            <person name="Jeon J."/>
            <person name="Kim H."/>
            <person name="Choi G."/>
            <person name="Song H."/>
            <person name="Lee J."/>
            <person name="Lee S.-C."/>
            <person name="Kwon J.-K."/>
            <person name="Lee H.-Y."/>
            <person name="Koo N."/>
            <person name="Hong Y."/>
            <person name="Kim R.W."/>
            <person name="Kang W.-H."/>
            <person name="Huh J.H."/>
            <person name="Kang B.-C."/>
            <person name="Yang T.-J."/>
            <person name="Lee Y.-H."/>
            <person name="Bennetzen J.L."/>
            <person name="Choi D."/>
        </authorList>
    </citation>
    <scope>NUCLEOTIDE SEQUENCE [LARGE SCALE GENOMIC DNA]</scope>
    <source>
        <strain evidence="13">cv. PBC81</strain>
    </source>
</reference>